<dbReference type="EMBL" id="OU892284">
    <property type="protein sequence ID" value="CAG9772105.1"/>
    <property type="molecule type" value="Genomic_DNA"/>
</dbReference>
<dbReference type="OrthoDB" id="6732782at2759"/>
<evidence type="ECO:0000313" key="1">
    <source>
        <dbReference type="EMBL" id="CAG9772105.1"/>
    </source>
</evidence>
<gene>
    <name evidence="1" type="ORF">CEUTPL_LOCUS12527</name>
</gene>
<accession>A0A9N9MWI9</accession>
<dbReference type="Proteomes" id="UP001152799">
    <property type="component" value="Chromosome 8"/>
</dbReference>
<organism evidence="1 2">
    <name type="scientific">Ceutorhynchus assimilis</name>
    <name type="common">cabbage seed weevil</name>
    <dbReference type="NCBI Taxonomy" id="467358"/>
    <lineage>
        <taxon>Eukaryota</taxon>
        <taxon>Metazoa</taxon>
        <taxon>Ecdysozoa</taxon>
        <taxon>Arthropoda</taxon>
        <taxon>Hexapoda</taxon>
        <taxon>Insecta</taxon>
        <taxon>Pterygota</taxon>
        <taxon>Neoptera</taxon>
        <taxon>Endopterygota</taxon>
        <taxon>Coleoptera</taxon>
        <taxon>Polyphaga</taxon>
        <taxon>Cucujiformia</taxon>
        <taxon>Curculionidae</taxon>
        <taxon>Ceutorhynchinae</taxon>
        <taxon>Ceutorhynchus</taxon>
    </lineage>
</organism>
<keyword evidence="2" id="KW-1185">Reference proteome</keyword>
<name>A0A9N9MWI9_9CUCU</name>
<sequence length="135" mass="14912">MAATPTTLVLFSEDRIILPIKSLYAVAKHPFQYGVKDISQKVVKVIVNLTYSPRAATLEKKNRNFASAIYANQNRQRGGIQAPGTGDEEIQIQPVLGAFPTQLSCAACELCISYNYYYQIGSGCQLCILLFSMEI</sequence>
<reference evidence="1" key="1">
    <citation type="submission" date="2022-01" db="EMBL/GenBank/DDBJ databases">
        <authorList>
            <person name="King R."/>
        </authorList>
    </citation>
    <scope>NUCLEOTIDE SEQUENCE</scope>
</reference>
<proteinExistence type="predicted"/>
<evidence type="ECO:0000313" key="2">
    <source>
        <dbReference type="Proteomes" id="UP001152799"/>
    </source>
</evidence>
<dbReference type="AlphaFoldDB" id="A0A9N9MWI9"/>
<protein>
    <submittedName>
        <fullName evidence="1">Uncharacterized protein</fullName>
    </submittedName>
</protein>